<protein>
    <submittedName>
        <fullName evidence="1">Zinc finger protein</fullName>
    </submittedName>
</protein>
<reference evidence="2" key="1">
    <citation type="submission" date="2024-07" db="EMBL/GenBank/DDBJ databases">
        <title>Two chromosome-level genome assemblies of Korean endemic species Abeliophyllum distichum and Forsythia ovata (Oleaceae).</title>
        <authorList>
            <person name="Jang H."/>
        </authorList>
    </citation>
    <scope>NUCLEOTIDE SEQUENCE [LARGE SCALE GENOMIC DNA]</scope>
</reference>
<accession>A0ABD1Q804</accession>
<dbReference type="Proteomes" id="UP001604336">
    <property type="component" value="Unassembled WGS sequence"/>
</dbReference>
<organism evidence="1 2">
    <name type="scientific">Abeliophyllum distichum</name>
    <dbReference type="NCBI Taxonomy" id="126358"/>
    <lineage>
        <taxon>Eukaryota</taxon>
        <taxon>Viridiplantae</taxon>
        <taxon>Streptophyta</taxon>
        <taxon>Embryophyta</taxon>
        <taxon>Tracheophyta</taxon>
        <taxon>Spermatophyta</taxon>
        <taxon>Magnoliopsida</taxon>
        <taxon>eudicotyledons</taxon>
        <taxon>Gunneridae</taxon>
        <taxon>Pentapetalae</taxon>
        <taxon>asterids</taxon>
        <taxon>lamiids</taxon>
        <taxon>Lamiales</taxon>
        <taxon>Oleaceae</taxon>
        <taxon>Forsythieae</taxon>
        <taxon>Abeliophyllum</taxon>
    </lineage>
</organism>
<sequence>MKPVSVLVYYDGEWNHSWSYDAYAIVGKIVPLECSYVKLVKIIMKELQWDQSQHAIKIQYQVMDDGLLIKICSDISVYFYIQVKKTESNLTKFPLSVDVENVVYIEDNQICLGNAVTSEDNSGHSQEVNA</sequence>
<dbReference type="EMBL" id="JBFOLK010000012">
    <property type="protein sequence ID" value="KAL2471743.1"/>
    <property type="molecule type" value="Genomic_DNA"/>
</dbReference>
<evidence type="ECO:0000313" key="2">
    <source>
        <dbReference type="Proteomes" id="UP001604336"/>
    </source>
</evidence>
<keyword evidence="2" id="KW-1185">Reference proteome</keyword>
<gene>
    <name evidence="1" type="ORF">Adt_39879</name>
</gene>
<comment type="caution">
    <text evidence="1">The sequence shown here is derived from an EMBL/GenBank/DDBJ whole genome shotgun (WGS) entry which is preliminary data.</text>
</comment>
<dbReference type="AlphaFoldDB" id="A0ABD1Q804"/>
<name>A0ABD1Q804_9LAMI</name>
<evidence type="ECO:0000313" key="1">
    <source>
        <dbReference type="EMBL" id="KAL2471743.1"/>
    </source>
</evidence>
<proteinExistence type="predicted"/>